<comment type="function">
    <text evidence="4">Catalyzes two steps in the biosynthesis of coenzyme A. In the first step cysteine is conjugated to 4'-phosphopantothenate to form 4-phosphopantothenoylcysteine, in the latter compound is decarboxylated to form 4'-phosphopantotheine.</text>
</comment>
<feature type="binding site" evidence="3">
    <location>
        <position position="278"/>
    </location>
    <ligand>
        <name>CTP</name>
        <dbReference type="ChEBI" id="CHEBI:37563"/>
    </ligand>
</feature>
<comment type="catalytic activity">
    <reaction evidence="3 4">
        <text>N-[(R)-4-phosphopantothenoyl]-L-cysteine + H(+) = (R)-4'-phosphopantetheine + CO2</text>
        <dbReference type="Rhea" id="RHEA:16793"/>
        <dbReference type="ChEBI" id="CHEBI:15378"/>
        <dbReference type="ChEBI" id="CHEBI:16526"/>
        <dbReference type="ChEBI" id="CHEBI:59458"/>
        <dbReference type="ChEBI" id="CHEBI:61723"/>
        <dbReference type="EC" id="4.1.1.36"/>
    </reaction>
</comment>
<keyword evidence="3" id="KW-0479">Metal-binding</keyword>
<keyword evidence="3 4" id="KW-0285">Flavoprotein</keyword>
<dbReference type="InterPro" id="IPR007085">
    <property type="entry name" value="DNA/pantothenate-metab_flavo_C"/>
</dbReference>
<dbReference type="KEGG" id="dae:Dtox_2316"/>
<organism evidence="7 8">
    <name type="scientific">Desulfofarcimen acetoxidans (strain ATCC 49208 / DSM 771 / KCTC 5769 / VKM B-1644 / 5575)</name>
    <name type="common">Desulfotomaculum acetoxidans</name>
    <dbReference type="NCBI Taxonomy" id="485916"/>
    <lineage>
        <taxon>Bacteria</taxon>
        <taxon>Bacillati</taxon>
        <taxon>Bacillota</taxon>
        <taxon>Clostridia</taxon>
        <taxon>Eubacteriales</taxon>
        <taxon>Peptococcaceae</taxon>
        <taxon>Desulfofarcimen</taxon>
    </lineage>
</organism>
<feature type="binding site" evidence="3">
    <location>
        <position position="337"/>
    </location>
    <ligand>
        <name>CTP</name>
        <dbReference type="ChEBI" id="CHEBI:37563"/>
    </ligand>
</feature>
<dbReference type="EMBL" id="CP001720">
    <property type="protein sequence ID" value="ACV63129.1"/>
    <property type="molecule type" value="Genomic_DNA"/>
</dbReference>
<dbReference type="EC" id="4.1.1.36" evidence="3"/>
<name>C8W074_DESAS</name>
<dbReference type="eggNOG" id="COG0452">
    <property type="taxonomic scope" value="Bacteria"/>
</dbReference>
<feature type="binding site" evidence="3">
    <location>
        <position position="341"/>
    </location>
    <ligand>
        <name>CTP</name>
        <dbReference type="ChEBI" id="CHEBI:37563"/>
    </ligand>
</feature>
<keyword evidence="2 3" id="KW-0456">Lyase</keyword>
<feature type="domain" description="DNA/pantothenate metabolism flavoprotein C-terminal" evidence="6">
    <location>
        <begin position="185"/>
        <end position="394"/>
    </location>
</feature>
<feature type="binding site" evidence="3">
    <location>
        <begin position="304"/>
        <end position="307"/>
    </location>
    <ligand>
        <name>CTP</name>
        <dbReference type="ChEBI" id="CHEBI:37563"/>
    </ligand>
</feature>
<comment type="cofactor">
    <cofactor evidence="3">
        <name>FMN</name>
        <dbReference type="ChEBI" id="CHEBI:58210"/>
    </cofactor>
    <text evidence="3">Binds 1 FMN per subunit.</text>
</comment>
<dbReference type="UniPathway" id="UPA00241">
    <property type="reaction ID" value="UER00353"/>
</dbReference>
<comment type="similarity">
    <text evidence="3 4">In the N-terminal section; belongs to the HFCD (homo-oligomeric flavin containing Cys decarboxylase) superfamily.</text>
</comment>
<comment type="similarity">
    <text evidence="3 4">In the C-terminal section; belongs to the PPC synthetase family.</text>
</comment>
<evidence type="ECO:0000256" key="4">
    <source>
        <dbReference type="RuleBase" id="RU364078"/>
    </source>
</evidence>
<gene>
    <name evidence="3" type="primary">coaBC</name>
    <name evidence="7" type="ordered locus">Dtox_2316</name>
</gene>
<dbReference type="RefSeq" id="WP_015757830.1">
    <property type="nucleotide sequence ID" value="NC_013216.1"/>
</dbReference>
<comment type="cofactor">
    <cofactor evidence="3">
        <name>Mg(2+)</name>
        <dbReference type="ChEBI" id="CHEBI:18420"/>
    </cofactor>
</comment>
<feature type="region of interest" description="Phosphopantothenate--cysteine ligase" evidence="3">
    <location>
        <begin position="190"/>
        <end position="403"/>
    </location>
</feature>
<dbReference type="InterPro" id="IPR036551">
    <property type="entry name" value="Flavin_trans-like"/>
</dbReference>
<dbReference type="Pfam" id="PF04127">
    <property type="entry name" value="DFP"/>
    <property type="match status" value="1"/>
</dbReference>
<dbReference type="SUPFAM" id="SSF102645">
    <property type="entry name" value="CoaB-like"/>
    <property type="match status" value="1"/>
</dbReference>
<accession>C8W074</accession>
<comment type="catalytic activity">
    <reaction evidence="3 4">
        <text>(R)-4'-phosphopantothenate + L-cysteine + CTP = N-[(R)-4-phosphopantothenoyl]-L-cysteine + CMP + diphosphate + H(+)</text>
        <dbReference type="Rhea" id="RHEA:19397"/>
        <dbReference type="ChEBI" id="CHEBI:10986"/>
        <dbReference type="ChEBI" id="CHEBI:15378"/>
        <dbReference type="ChEBI" id="CHEBI:33019"/>
        <dbReference type="ChEBI" id="CHEBI:35235"/>
        <dbReference type="ChEBI" id="CHEBI:37563"/>
        <dbReference type="ChEBI" id="CHEBI:59458"/>
        <dbReference type="ChEBI" id="CHEBI:60377"/>
        <dbReference type="EC" id="6.3.2.5"/>
    </reaction>
</comment>
<keyword evidence="1 3" id="KW-0210">Decarboxylase</keyword>
<keyword evidence="3" id="KW-0460">Magnesium</keyword>
<dbReference type="GO" id="GO:0004633">
    <property type="term" value="F:phosphopantothenoylcysteine decarboxylase activity"/>
    <property type="evidence" value="ECO:0007669"/>
    <property type="project" value="UniProtKB-UniRule"/>
</dbReference>
<sequence>MPSGRAITIGVTGGIAAYKAADIVSYLTKNGADVHVVMTDSAQKFISPLTLATLCGKPVYTNLFDIPEHGGIPHIELATRSQLLAVVPATANIIAKAAQGLADDLLSTVLLAANCPVLICPAMNTNMYANSVVRQNISRLKERGFLFVEPGTGRLACGTEGQGRLADLDIIYEEINRALTVKKDLAGVRVLITAGATREDIDPVRFITNKSTGKMGYALAQAARDRGAEVTLVSGVSHLKPPHDLEFIPVVSAIDMYHAVLQRFHLTDVVIKAAAVADYRPKSAAEHKIKKGTGELVLEMSRNPDILLELGQKKKAGQILVGFAAESQDLLENAAQKVQKKKLDFLVANDITLPDAGFGTETNIAALVYPDCEPLCLPKMDKIKLAHRILDEVVGIRKSSPID</sequence>
<dbReference type="InterPro" id="IPR005252">
    <property type="entry name" value="CoaBC"/>
</dbReference>
<evidence type="ECO:0000259" key="5">
    <source>
        <dbReference type="Pfam" id="PF02441"/>
    </source>
</evidence>
<dbReference type="GO" id="GO:0004632">
    <property type="term" value="F:phosphopantothenate--cysteine ligase activity"/>
    <property type="evidence" value="ECO:0007669"/>
    <property type="project" value="UniProtKB-UniRule"/>
</dbReference>
<feature type="domain" description="Flavoprotein" evidence="5">
    <location>
        <begin position="7"/>
        <end position="167"/>
    </location>
</feature>
<evidence type="ECO:0000259" key="6">
    <source>
        <dbReference type="Pfam" id="PF04127"/>
    </source>
</evidence>
<feature type="binding site" evidence="3">
    <location>
        <position position="323"/>
    </location>
    <ligand>
        <name>CTP</name>
        <dbReference type="ChEBI" id="CHEBI:37563"/>
    </ligand>
</feature>
<dbReference type="OrthoDB" id="9802554at2"/>
<evidence type="ECO:0000256" key="3">
    <source>
        <dbReference type="HAMAP-Rule" id="MF_02225"/>
    </source>
</evidence>
<dbReference type="Gene3D" id="3.40.50.10300">
    <property type="entry name" value="CoaB-like"/>
    <property type="match status" value="1"/>
</dbReference>
<dbReference type="HOGENOM" id="CLU_033319_0_1_9"/>
<proteinExistence type="inferred from homology"/>
<dbReference type="GO" id="GO:0046872">
    <property type="term" value="F:metal ion binding"/>
    <property type="evidence" value="ECO:0007669"/>
    <property type="project" value="UniProtKB-KW"/>
</dbReference>
<comment type="pathway">
    <text evidence="3 4">Cofactor biosynthesis; coenzyme A biosynthesis; CoA from (R)-pantothenate: step 2/5.</text>
</comment>
<feature type="binding site" evidence="3">
    <location>
        <position position="288"/>
    </location>
    <ligand>
        <name>CTP</name>
        <dbReference type="ChEBI" id="CHEBI:37563"/>
    </ligand>
</feature>
<keyword evidence="8" id="KW-1185">Reference proteome</keyword>
<dbReference type="GO" id="GO:0071513">
    <property type="term" value="C:phosphopantothenoylcysteine decarboxylase complex"/>
    <property type="evidence" value="ECO:0007669"/>
    <property type="project" value="TreeGrafter"/>
</dbReference>
<dbReference type="STRING" id="485916.Dtox_2316"/>
<protein>
    <recommendedName>
        <fullName evidence="3">Coenzyme A biosynthesis bifunctional protein CoaBC</fullName>
    </recommendedName>
    <alternativeName>
        <fullName evidence="3">DNA/pantothenate metabolism flavoprotein</fullName>
    </alternativeName>
    <alternativeName>
        <fullName evidence="3">Phosphopantothenoylcysteine synthetase/decarboxylase</fullName>
        <shortName evidence="3">PPCS-PPCDC</shortName>
    </alternativeName>
    <domain>
        <recommendedName>
            <fullName evidence="3">Phosphopantothenoylcysteine decarboxylase</fullName>
            <shortName evidence="3">PPC decarboxylase</shortName>
            <shortName evidence="3">PPC-DC</shortName>
            <ecNumber evidence="3">4.1.1.36</ecNumber>
        </recommendedName>
        <alternativeName>
            <fullName evidence="3">CoaC</fullName>
        </alternativeName>
    </domain>
    <domain>
        <recommendedName>
            <fullName evidence="3">Phosphopantothenate--cysteine ligase</fullName>
            <ecNumber evidence="3">6.3.2.5</ecNumber>
        </recommendedName>
        <alternativeName>
            <fullName evidence="3">CoaB</fullName>
        </alternativeName>
        <alternativeName>
            <fullName evidence="3">Phosphopantothenoylcysteine synthetase</fullName>
            <shortName evidence="3">PPC synthetase</shortName>
            <shortName evidence="3">PPC-S</shortName>
        </alternativeName>
    </domain>
</protein>
<evidence type="ECO:0000256" key="1">
    <source>
        <dbReference type="ARBA" id="ARBA00022793"/>
    </source>
</evidence>
<feature type="region of interest" description="Phosphopantothenoylcysteine decarboxylase" evidence="3">
    <location>
        <begin position="1"/>
        <end position="189"/>
    </location>
</feature>
<dbReference type="InterPro" id="IPR003382">
    <property type="entry name" value="Flavoprotein"/>
</dbReference>
<dbReference type="Proteomes" id="UP000002217">
    <property type="component" value="Chromosome"/>
</dbReference>
<dbReference type="HAMAP" id="MF_02225">
    <property type="entry name" value="CoaBC"/>
    <property type="match status" value="1"/>
</dbReference>
<dbReference type="AlphaFoldDB" id="C8W074"/>
<dbReference type="NCBIfam" id="TIGR00521">
    <property type="entry name" value="coaBC_dfp"/>
    <property type="match status" value="1"/>
</dbReference>
<keyword evidence="3" id="KW-0511">Multifunctional enzyme</keyword>
<comment type="pathway">
    <text evidence="3 4">Cofactor biosynthesis; coenzyme A biosynthesis; CoA from (R)-pantothenate: step 3/5.</text>
</comment>
<keyword evidence="3 4" id="KW-0288">FMN</keyword>
<dbReference type="GO" id="GO:0015941">
    <property type="term" value="P:pantothenate catabolic process"/>
    <property type="evidence" value="ECO:0007669"/>
    <property type="project" value="InterPro"/>
</dbReference>
<dbReference type="InterPro" id="IPR035929">
    <property type="entry name" value="CoaB-like_sf"/>
</dbReference>
<evidence type="ECO:0000313" key="8">
    <source>
        <dbReference type="Proteomes" id="UP000002217"/>
    </source>
</evidence>
<evidence type="ECO:0000256" key="2">
    <source>
        <dbReference type="ARBA" id="ARBA00023239"/>
    </source>
</evidence>
<evidence type="ECO:0000313" key="7">
    <source>
        <dbReference type="EMBL" id="ACV63129.1"/>
    </source>
</evidence>
<dbReference type="GO" id="GO:0015937">
    <property type="term" value="P:coenzyme A biosynthetic process"/>
    <property type="evidence" value="ECO:0007669"/>
    <property type="project" value="UniProtKB-UniRule"/>
</dbReference>
<comment type="caution">
    <text evidence="3">Lacks conserved residue(s) required for the propagation of feature annotation.</text>
</comment>
<dbReference type="PANTHER" id="PTHR14359">
    <property type="entry name" value="HOMO-OLIGOMERIC FLAVIN CONTAINING CYS DECARBOXYLASE FAMILY"/>
    <property type="match status" value="1"/>
</dbReference>
<dbReference type="EC" id="6.3.2.5" evidence="3"/>
<dbReference type="Pfam" id="PF02441">
    <property type="entry name" value="Flavoprotein"/>
    <property type="match status" value="1"/>
</dbReference>
<keyword evidence="3 4" id="KW-0436">Ligase</keyword>
<dbReference type="PANTHER" id="PTHR14359:SF6">
    <property type="entry name" value="PHOSPHOPANTOTHENOYLCYSTEINE DECARBOXYLASE"/>
    <property type="match status" value="1"/>
</dbReference>
<comment type="function">
    <text evidence="3">Catalyzes two sequential steps in the biosynthesis of coenzyme A. In the first step cysteine is conjugated to 4'-phosphopantothenate to form 4-phosphopantothenoylcysteine. In the second step the latter compound is decarboxylated to form 4'-phosphopantotheine.</text>
</comment>
<dbReference type="Gene3D" id="3.40.50.1950">
    <property type="entry name" value="Flavin prenyltransferase-like"/>
    <property type="match status" value="1"/>
</dbReference>
<dbReference type="SUPFAM" id="SSF52507">
    <property type="entry name" value="Homo-oligomeric flavin-containing Cys decarboxylases, HFCD"/>
    <property type="match status" value="1"/>
</dbReference>
<feature type="active site" description="Proton donor" evidence="3">
    <location>
        <position position="157"/>
    </location>
</feature>
<reference evidence="7 8" key="1">
    <citation type="journal article" date="2009" name="Stand. Genomic Sci.">
        <title>Complete genome sequence of Desulfotomaculum acetoxidans type strain (5575).</title>
        <authorList>
            <person name="Spring S."/>
            <person name="Lapidus A."/>
            <person name="Schroder M."/>
            <person name="Gleim D."/>
            <person name="Sims D."/>
            <person name="Meincke L."/>
            <person name="Glavina Del Rio T."/>
            <person name="Tice H."/>
            <person name="Copeland A."/>
            <person name="Cheng J.F."/>
            <person name="Lucas S."/>
            <person name="Chen F."/>
            <person name="Nolan M."/>
            <person name="Bruce D."/>
            <person name="Goodwin L."/>
            <person name="Pitluck S."/>
            <person name="Ivanova N."/>
            <person name="Mavromatis K."/>
            <person name="Mikhailova N."/>
            <person name="Pati A."/>
            <person name="Chen A."/>
            <person name="Palaniappan K."/>
            <person name="Land M."/>
            <person name="Hauser L."/>
            <person name="Chang Y.J."/>
            <person name="Jeffries C.D."/>
            <person name="Chain P."/>
            <person name="Saunders E."/>
            <person name="Brettin T."/>
            <person name="Detter J.C."/>
            <person name="Goker M."/>
            <person name="Bristow J."/>
            <person name="Eisen J.A."/>
            <person name="Markowitz V."/>
            <person name="Hugenholtz P."/>
            <person name="Kyrpides N.C."/>
            <person name="Klenk H.P."/>
            <person name="Han C."/>
        </authorList>
    </citation>
    <scope>NUCLEOTIDE SEQUENCE [LARGE SCALE GENOMIC DNA]</scope>
    <source>
        <strain evidence="8">ATCC 49208 / DSM 771 / VKM B-1644</strain>
    </source>
</reference>
<dbReference type="GO" id="GO:0010181">
    <property type="term" value="F:FMN binding"/>
    <property type="evidence" value="ECO:0007669"/>
    <property type="project" value="UniProtKB-UniRule"/>
</dbReference>